<dbReference type="EMBL" id="LR593886">
    <property type="protein sequence ID" value="VTR95349.1"/>
    <property type="molecule type" value="Genomic_DNA"/>
</dbReference>
<feature type="domain" description="RNA polymerase sigma-70 region 2" evidence="6">
    <location>
        <begin position="46"/>
        <end position="113"/>
    </location>
</feature>
<dbReference type="InterPro" id="IPR014284">
    <property type="entry name" value="RNA_pol_sigma-70_dom"/>
</dbReference>
<evidence type="ECO:0008006" key="10">
    <source>
        <dbReference type="Google" id="ProtNLM"/>
    </source>
</evidence>
<protein>
    <recommendedName>
        <fullName evidence="10">ECF RNA polymerase sigma factor SigE</fullName>
    </recommendedName>
</protein>
<keyword evidence="9" id="KW-1185">Reference proteome</keyword>
<gene>
    <name evidence="8" type="ORF">SOIL9_23650</name>
</gene>
<sequence>MNRLRTGPLPVVQLRDALRSDLDALPDAELLDRFARYADHPAFEVLLRRHGPMVFGVCRRTLTNVSDAEDAFQATFLVFIRKARSLRRADRLGPWLYGVACRVAMKARARAARLAEYRTEVREMFSDSNAPAAVPDWLPVLDTELAALPAKYRDALVMCELEGASRADAAKALGVPEGTLSSRLARGRELLRRRLLKHGTLLPTSGLVALFTTNGVGRAVVPAALLARTSELAATATSAANGAVPVGAAQLTDEVLKSMFLTKLRGVGAAVLALTLMATGLAAAWAGEEPRAAAEDKSIGAAPPARVAEALPQPDTKKPIASGSKLSDRDAMQGLWVNEKLNVIGKQLTEGELKEANEMTGRMQILVSGDKWWTMGTGPNGVLGTAVAQLAVIDETKNPKWLDLRVWPVTSHGSHWRCIYELDGDVLRICMCAGDHTSTRPAEFEADPGTSLMVMTFRRGKLPPAVGEKSLVGSWIGEPPAGDSSTVRPRVEILDSYLFVTNPKTGHWVGGRYRYDATKNPKWVDVELTTAIEDGKVTKLYGSYEVTDRGLKLALGATGKRALRPLELDARSDVMFFNVKAAKGPPAVQTGTPEKVITAPVPRAMSHVIEEDEHIQTLMKTGDFGGAEAFIRKRLADYKGLERAARDVQLGICINQRAAKSNSVEEAARLFTEATACFREAITEVDTHEKVGGVDKRSTVDKRATWVRTQAELHCLSAFLRAKKPDEVITAAGPMLERYKGTVEELVILSLTYHAHSNKGDRARSQKTLDQMKTVFEKLKDKPGAFPGTVDEHSRAYWEKIWFANDLTVPGALP</sequence>
<dbReference type="PANTHER" id="PTHR43133:SF51">
    <property type="entry name" value="RNA POLYMERASE SIGMA FACTOR"/>
    <property type="match status" value="1"/>
</dbReference>
<accession>A0A6P2D2I7</accession>
<dbReference type="Proteomes" id="UP000464178">
    <property type="component" value="Chromosome"/>
</dbReference>
<dbReference type="Gene3D" id="1.10.10.10">
    <property type="entry name" value="Winged helix-like DNA-binding domain superfamily/Winged helix DNA-binding domain"/>
    <property type="match status" value="1"/>
</dbReference>
<evidence type="ECO:0000313" key="8">
    <source>
        <dbReference type="EMBL" id="VTR95349.1"/>
    </source>
</evidence>
<dbReference type="InterPro" id="IPR013325">
    <property type="entry name" value="RNA_pol_sigma_r2"/>
</dbReference>
<evidence type="ECO:0000313" key="9">
    <source>
        <dbReference type="Proteomes" id="UP000464178"/>
    </source>
</evidence>
<evidence type="ECO:0000256" key="1">
    <source>
        <dbReference type="ARBA" id="ARBA00010641"/>
    </source>
</evidence>
<comment type="similarity">
    <text evidence="1">Belongs to the sigma-70 factor family. ECF subfamily.</text>
</comment>
<dbReference type="GO" id="GO:0003677">
    <property type="term" value="F:DNA binding"/>
    <property type="evidence" value="ECO:0007669"/>
    <property type="project" value="InterPro"/>
</dbReference>
<dbReference type="GO" id="GO:0006352">
    <property type="term" value="P:DNA-templated transcription initiation"/>
    <property type="evidence" value="ECO:0007669"/>
    <property type="project" value="InterPro"/>
</dbReference>
<keyword evidence="2" id="KW-0805">Transcription regulation</keyword>
<keyword evidence="3" id="KW-0731">Sigma factor</keyword>
<dbReference type="Gene3D" id="1.10.1740.10">
    <property type="match status" value="1"/>
</dbReference>
<dbReference type="PANTHER" id="PTHR43133">
    <property type="entry name" value="RNA POLYMERASE ECF-TYPE SIGMA FACTO"/>
    <property type="match status" value="1"/>
</dbReference>
<keyword evidence="4" id="KW-0804">Transcription</keyword>
<dbReference type="Pfam" id="PF08281">
    <property type="entry name" value="Sigma70_r4_2"/>
    <property type="match status" value="1"/>
</dbReference>
<evidence type="ECO:0000256" key="2">
    <source>
        <dbReference type="ARBA" id="ARBA00023015"/>
    </source>
</evidence>
<organism evidence="8 9">
    <name type="scientific">Gemmata massiliana</name>
    <dbReference type="NCBI Taxonomy" id="1210884"/>
    <lineage>
        <taxon>Bacteria</taxon>
        <taxon>Pseudomonadati</taxon>
        <taxon>Planctomycetota</taxon>
        <taxon>Planctomycetia</taxon>
        <taxon>Gemmatales</taxon>
        <taxon>Gemmataceae</taxon>
        <taxon>Gemmata</taxon>
    </lineage>
</organism>
<dbReference type="NCBIfam" id="TIGR03067">
    <property type="entry name" value="Planc_TIGR03067"/>
    <property type="match status" value="1"/>
</dbReference>
<dbReference type="InterPro" id="IPR039425">
    <property type="entry name" value="RNA_pol_sigma-70-like"/>
</dbReference>
<reference evidence="8 9" key="1">
    <citation type="submission" date="2019-05" db="EMBL/GenBank/DDBJ databases">
        <authorList>
            <consortium name="Science for Life Laboratories"/>
        </authorList>
    </citation>
    <scope>NUCLEOTIDE SEQUENCE [LARGE SCALE GENOMIC DNA]</scope>
    <source>
        <strain evidence="8">Soil9</strain>
    </source>
</reference>
<dbReference type="InterPro" id="IPR017504">
    <property type="entry name" value="CHP03067_Planctomycetes"/>
</dbReference>
<evidence type="ECO:0000256" key="3">
    <source>
        <dbReference type="ARBA" id="ARBA00023082"/>
    </source>
</evidence>
<dbReference type="InterPro" id="IPR036388">
    <property type="entry name" value="WH-like_DNA-bd_sf"/>
</dbReference>
<feature type="domain" description="RNA polymerase sigma factor 70 region 4 type 2" evidence="7">
    <location>
        <begin position="141"/>
        <end position="191"/>
    </location>
</feature>
<dbReference type="InterPro" id="IPR013249">
    <property type="entry name" value="RNA_pol_sigma70_r4_t2"/>
</dbReference>
<evidence type="ECO:0000259" key="6">
    <source>
        <dbReference type="Pfam" id="PF04542"/>
    </source>
</evidence>
<evidence type="ECO:0000256" key="4">
    <source>
        <dbReference type="ARBA" id="ARBA00023163"/>
    </source>
</evidence>
<dbReference type="InterPro" id="IPR007627">
    <property type="entry name" value="RNA_pol_sigma70_r2"/>
</dbReference>
<evidence type="ECO:0000256" key="5">
    <source>
        <dbReference type="SAM" id="MobiDB-lite"/>
    </source>
</evidence>
<dbReference type="InterPro" id="IPR013324">
    <property type="entry name" value="RNA_pol_sigma_r3/r4-like"/>
</dbReference>
<dbReference type="Pfam" id="PF04542">
    <property type="entry name" value="Sigma70_r2"/>
    <property type="match status" value="1"/>
</dbReference>
<dbReference type="AlphaFoldDB" id="A0A6P2D2I7"/>
<evidence type="ECO:0000259" key="7">
    <source>
        <dbReference type="Pfam" id="PF08281"/>
    </source>
</evidence>
<dbReference type="NCBIfam" id="TIGR02937">
    <property type="entry name" value="sigma70-ECF"/>
    <property type="match status" value="1"/>
</dbReference>
<dbReference type="SUPFAM" id="SSF88946">
    <property type="entry name" value="Sigma2 domain of RNA polymerase sigma factors"/>
    <property type="match status" value="1"/>
</dbReference>
<dbReference type="KEGG" id="gms:SOIL9_23650"/>
<dbReference type="GO" id="GO:0016987">
    <property type="term" value="F:sigma factor activity"/>
    <property type="evidence" value="ECO:0007669"/>
    <property type="project" value="UniProtKB-KW"/>
</dbReference>
<proteinExistence type="inferred from homology"/>
<feature type="region of interest" description="Disordered" evidence="5">
    <location>
        <begin position="306"/>
        <end position="326"/>
    </location>
</feature>
<name>A0A6P2D2I7_9BACT</name>
<dbReference type="SUPFAM" id="SSF88659">
    <property type="entry name" value="Sigma3 and sigma4 domains of RNA polymerase sigma factors"/>
    <property type="match status" value="1"/>
</dbReference>
<dbReference type="RefSeq" id="WP_162669773.1">
    <property type="nucleotide sequence ID" value="NZ_LR593886.1"/>
</dbReference>